<accession>A0A7G9S9E0</accession>
<keyword evidence="1" id="KW-0732">Signal</keyword>
<reference evidence="3 4" key="1">
    <citation type="submission" date="2020-08" db="EMBL/GenBank/DDBJ databases">
        <title>Genome sequence of Sphingomonas rhizophila KACC 19189T.</title>
        <authorList>
            <person name="Hyun D.-W."/>
            <person name="Bae J.-W."/>
        </authorList>
    </citation>
    <scope>NUCLEOTIDE SEQUENCE [LARGE SCALE GENOMIC DNA]</scope>
    <source>
        <strain evidence="3 4">KACC 19189</strain>
    </source>
</reference>
<gene>
    <name evidence="3" type="ORF">H9L12_09055</name>
</gene>
<dbReference type="SMART" id="SM00564">
    <property type="entry name" value="PQQ"/>
    <property type="match status" value="5"/>
</dbReference>
<dbReference type="AlphaFoldDB" id="A0A7G9S9E0"/>
<dbReference type="InterPro" id="IPR015943">
    <property type="entry name" value="WD40/YVTN_repeat-like_dom_sf"/>
</dbReference>
<dbReference type="PROSITE" id="PS51257">
    <property type="entry name" value="PROKAR_LIPOPROTEIN"/>
    <property type="match status" value="1"/>
</dbReference>
<proteinExistence type="predicted"/>
<feature type="chain" id="PRO_5028844836" evidence="1">
    <location>
        <begin position="20"/>
        <end position="442"/>
    </location>
</feature>
<dbReference type="EMBL" id="CP060717">
    <property type="protein sequence ID" value="QNN64465.1"/>
    <property type="molecule type" value="Genomic_DNA"/>
</dbReference>
<dbReference type="SUPFAM" id="SSF50998">
    <property type="entry name" value="Quinoprotein alcohol dehydrogenase-like"/>
    <property type="match status" value="1"/>
</dbReference>
<evidence type="ECO:0000313" key="4">
    <source>
        <dbReference type="Proteomes" id="UP000515955"/>
    </source>
</evidence>
<dbReference type="InterPro" id="IPR018391">
    <property type="entry name" value="PQQ_b-propeller_rpt"/>
</dbReference>
<organism evidence="3 4">
    <name type="scientific">Sphingomonas rhizophila</name>
    <dbReference type="NCBI Taxonomy" id="2071607"/>
    <lineage>
        <taxon>Bacteria</taxon>
        <taxon>Pseudomonadati</taxon>
        <taxon>Pseudomonadota</taxon>
        <taxon>Alphaproteobacteria</taxon>
        <taxon>Sphingomonadales</taxon>
        <taxon>Sphingomonadaceae</taxon>
        <taxon>Sphingomonas</taxon>
    </lineage>
</organism>
<evidence type="ECO:0000259" key="2">
    <source>
        <dbReference type="Pfam" id="PF13360"/>
    </source>
</evidence>
<sequence length="442" mass="45902">MNRTLTQATAVLLAASLLAGCGVIKGKKKATPTIGDRVSVLVNEIDIAVDETTAAVPMELPGAVDNADWMQSGGNASKSVGHVALGQSLGLAWSTQIGSGSGKKERLGGGPVVAGGKVFTIDTTSTVRAFSAANGSTVWEAQFGTEKGNSASLFGGGVATDGTRVYATNGLGYVAAFDANTGAVVWTKQPGGPLRGQPTVDGDAVYVMSQDNQIFSLKASDGTTNWSQAASLEIAGVFGSGSPASARGTIVAGFSSGELNAYRYENGRQVWQDALSRTAISTGVAALSDIDADPVIDGNFVYALGQGGRMVALDINSGERVWELNMAGISTPWVAGDWLFAVNDKAQLIAVQRMTGKIRWISQLPRWENEKKKNGPIYWAGPVLAGNRLILASSEGSVVNVDPTNGSFQSQTHLKAGVRFQPVVAGGTLFLLTDAGRLVAFR</sequence>
<dbReference type="InterPro" id="IPR011047">
    <property type="entry name" value="Quinoprotein_ADH-like_sf"/>
</dbReference>
<evidence type="ECO:0000313" key="3">
    <source>
        <dbReference type="EMBL" id="QNN64465.1"/>
    </source>
</evidence>
<dbReference type="Proteomes" id="UP000515955">
    <property type="component" value="Chromosome"/>
</dbReference>
<feature type="signal peptide" evidence="1">
    <location>
        <begin position="1"/>
        <end position="19"/>
    </location>
</feature>
<dbReference type="Gene3D" id="2.130.10.10">
    <property type="entry name" value="YVTN repeat-like/Quinoprotein amine dehydrogenase"/>
    <property type="match status" value="1"/>
</dbReference>
<protein>
    <submittedName>
        <fullName evidence="3">PQQ-binding-like beta-propeller repeat protein</fullName>
    </submittedName>
</protein>
<name>A0A7G9S9E0_9SPHN</name>
<keyword evidence="4" id="KW-1185">Reference proteome</keyword>
<feature type="domain" description="Pyrrolo-quinoline quinone repeat" evidence="2">
    <location>
        <begin position="125"/>
        <end position="361"/>
    </location>
</feature>
<dbReference type="PANTHER" id="PTHR34512:SF30">
    <property type="entry name" value="OUTER MEMBRANE PROTEIN ASSEMBLY FACTOR BAMB"/>
    <property type="match status" value="1"/>
</dbReference>
<dbReference type="Pfam" id="PF13360">
    <property type="entry name" value="PQQ_2"/>
    <property type="match status" value="1"/>
</dbReference>
<evidence type="ECO:0000256" key="1">
    <source>
        <dbReference type="SAM" id="SignalP"/>
    </source>
</evidence>
<dbReference type="InterPro" id="IPR002372">
    <property type="entry name" value="PQQ_rpt_dom"/>
</dbReference>
<dbReference type="KEGG" id="srhi:H9L12_09055"/>
<dbReference type="RefSeq" id="WP_187541465.1">
    <property type="nucleotide sequence ID" value="NZ_CP060717.1"/>
</dbReference>
<dbReference type="PANTHER" id="PTHR34512">
    <property type="entry name" value="CELL SURFACE PROTEIN"/>
    <property type="match status" value="1"/>
</dbReference>